<evidence type="ECO:0000313" key="1">
    <source>
        <dbReference type="EMBL" id="MBW31575.1"/>
    </source>
</evidence>
<protein>
    <submittedName>
        <fullName evidence="1">Putative secreted peptide</fullName>
    </submittedName>
</protein>
<accession>A0A2M3ZSV1</accession>
<name>A0A2M3ZSV1_9DIPT</name>
<proteinExistence type="predicted"/>
<reference evidence="1" key="1">
    <citation type="submission" date="2018-01" db="EMBL/GenBank/DDBJ databases">
        <title>An insight into the sialome of Amazonian anophelines.</title>
        <authorList>
            <person name="Ribeiro J.M."/>
            <person name="Scarpassa V."/>
            <person name="Calvo E."/>
        </authorList>
    </citation>
    <scope>NUCLEOTIDE SEQUENCE</scope>
    <source>
        <tissue evidence="1">Salivary glands</tissue>
    </source>
</reference>
<sequence length="99" mass="9683">MQSFSSLASLSPVTASVSACAGAFSVIASLDSLLSSTAGGATISNASGGGGCSLSLITLEEVSRWLLLLATSFEEVVECGNALGNPVASSATGSCSSFR</sequence>
<dbReference type="EMBL" id="GGFM01010824">
    <property type="protein sequence ID" value="MBW31575.1"/>
    <property type="molecule type" value="Transcribed_RNA"/>
</dbReference>
<dbReference type="AlphaFoldDB" id="A0A2M3ZSV1"/>
<organism evidence="1">
    <name type="scientific">Anopheles braziliensis</name>
    <dbReference type="NCBI Taxonomy" id="58242"/>
    <lineage>
        <taxon>Eukaryota</taxon>
        <taxon>Metazoa</taxon>
        <taxon>Ecdysozoa</taxon>
        <taxon>Arthropoda</taxon>
        <taxon>Hexapoda</taxon>
        <taxon>Insecta</taxon>
        <taxon>Pterygota</taxon>
        <taxon>Neoptera</taxon>
        <taxon>Endopterygota</taxon>
        <taxon>Diptera</taxon>
        <taxon>Nematocera</taxon>
        <taxon>Culicoidea</taxon>
        <taxon>Culicidae</taxon>
        <taxon>Anophelinae</taxon>
        <taxon>Anopheles</taxon>
    </lineage>
</organism>